<evidence type="ECO:0000256" key="1">
    <source>
        <dbReference type="ARBA" id="ARBA00005945"/>
    </source>
</evidence>
<dbReference type="FunFam" id="3.60.21.10:FF:000015">
    <property type="entry name" value="Vacuolar protein sorting-associated protein 29"/>
    <property type="match status" value="1"/>
</dbReference>
<dbReference type="GO" id="GO:0031410">
    <property type="term" value="C:cytoplasmic vesicle"/>
    <property type="evidence" value="ECO:0007669"/>
    <property type="project" value="UniProtKB-ARBA"/>
</dbReference>
<dbReference type="GO" id="GO:0030904">
    <property type="term" value="C:retromer complex"/>
    <property type="evidence" value="ECO:0007669"/>
    <property type="project" value="InterPro"/>
</dbReference>
<dbReference type="SUPFAM" id="SSF56300">
    <property type="entry name" value="Metallo-dependent phosphatases"/>
    <property type="match status" value="1"/>
</dbReference>
<keyword evidence="8" id="KW-1185">Reference proteome</keyword>
<dbReference type="EMBL" id="JANBPY010001064">
    <property type="protein sequence ID" value="KAJ1961814.1"/>
    <property type="molecule type" value="Genomic_DNA"/>
</dbReference>
<keyword evidence="4" id="KW-0653">Protein transport</keyword>
<name>A0A9W8E6T0_9FUNG</name>
<dbReference type="InterPro" id="IPR029052">
    <property type="entry name" value="Metallo-depent_PP-like"/>
</dbReference>
<comment type="caution">
    <text evidence="7">The sequence shown here is derived from an EMBL/GenBank/DDBJ whole genome shotgun (WGS) entry which is preliminary data.</text>
</comment>
<evidence type="ECO:0000313" key="8">
    <source>
        <dbReference type="Proteomes" id="UP001150925"/>
    </source>
</evidence>
<organism evidence="7 8">
    <name type="scientific">Dispira parvispora</name>
    <dbReference type="NCBI Taxonomy" id="1520584"/>
    <lineage>
        <taxon>Eukaryota</taxon>
        <taxon>Fungi</taxon>
        <taxon>Fungi incertae sedis</taxon>
        <taxon>Zoopagomycota</taxon>
        <taxon>Kickxellomycotina</taxon>
        <taxon>Dimargaritomycetes</taxon>
        <taxon>Dimargaritales</taxon>
        <taxon>Dimargaritaceae</taxon>
        <taxon>Dispira</taxon>
    </lineage>
</organism>
<dbReference type="AlphaFoldDB" id="A0A9W8E6T0"/>
<evidence type="ECO:0000256" key="2">
    <source>
        <dbReference type="ARBA" id="ARBA00017767"/>
    </source>
</evidence>
<gene>
    <name evidence="7" type="primary">vps29</name>
    <name evidence="7" type="ORF">IWQ62_003740</name>
</gene>
<dbReference type="GO" id="GO:0015031">
    <property type="term" value="P:protein transport"/>
    <property type="evidence" value="ECO:0007669"/>
    <property type="project" value="UniProtKB-KW"/>
</dbReference>
<dbReference type="InterPro" id="IPR028661">
    <property type="entry name" value="Vps29"/>
</dbReference>
<evidence type="ECO:0000256" key="5">
    <source>
        <dbReference type="RuleBase" id="RU362040"/>
    </source>
</evidence>
<sequence>MVLVLVIGDLHIPQRAVNIPDLLRSLLVPGKIQQILCTGNLTDRETYTFLRNIAEEIHVVKGDMDEPGIQWPESKVVQHGNIRIGLIHGHQIIPNGDTEALATKARQLDVDILITGHTNRFEAFDFDGKFFVSPGSATGAYNIPDGRRKVVPSFALLDIQDSYVITYVYQLDRGRVKVDKLEFKKE</sequence>
<keyword evidence="3" id="KW-0813">Transport</keyword>
<comment type="similarity">
    <text evidence="1 5">Belongs to the VPS29 family.</text>
</comment>
<feature type="domain" description="Calcineurin-like phosphoesterase" evidence="6">
    <location>
        <begin position="4"/>
        <end position="161"/>
    </location>
</feature>
<evidence type="ECO:0000259" key="6">
    <source>
        <dbReference type="Pfam" id="PF12850"/>
    </source>
</evidence>
<evidence type="ECO:0000256" key="3">
    <source>
        <dbReference type="ARBA" id="ARBA00022448"/>
    </source>
</evidence>
<dbReference type="InterPro" id="IPR024654">
    <property type="entry name" value="Calcineurin-like_PHP_lpxH"/>
</dbReference>
<protein>
    <recommendedName>
        <fullName evidence="2 5">Vacuolar protein sorting-associated protein 29</fullName>
    </recommendedName>
</protein>
<dbReference type="OrthoDB" id="10258130at2759"/>
<dbReference type="CDD" id="cd07394">
    <property type="entry name" value="MPP_Vps29"/>
    <property type="match status" value="1"/>
</dbReference>
<dbReference type="GO" id="GO:0042147">
    <property type="term" value="P:retrograde transport, endosome to Golgi"/>
    <property type="evidence" value="ECO:0007669"/>
    <property type="project" value="InterPro"/>
</dbReference>
<evidence type="ECO:0000313" key="7">
    <source>
        <dbReference type="EMBL" id="KAJ1961814.1"/>
    </source>
</evidence>
<reference evidence="7" key="1">
    <citation type="submission" date="2022-07" db="EMBL/GenBank/DDBJ databases">
        <title>Phylogenomic reconstructions and comparative analyses of Kickxellomycotina fungi.</title>
        <authorList>
            <person name="Reynolds N.K."/>
            <person name="Stajich J.E."/>
            <person name="Barry K."/>
            <person name="Grigoriev I.V."/>
            <person name="Crous P."/>
            <person name="Smith M.E."/>
        </authorList>
    </citation>
    <scope>NUCLEOTIDE SEQUENCE</scope>
    <source>
        <strain evidence="7">RSA 1196</strain>
    </source>
</reference>
<dbReference type="InterPro" id="IPR000979">
    <property type="entry name" value="Phosphodiesterase_MJ0936/Vps29"/>
</dbReference>
<accession>A0A9W8E6T0</accession>
<evidence type="ECO:0000256" key="4">
    <source>
        <dbReference type="ARBA" id="ARBA00022927"/>
    </source>
</evidence>
<dbReference type="PANTHER" id="PTHR11124">
    <property type="entry name" value="VACUOLAR SORTING PROTEIN VPS29"/>
    <property type="match status" value="1"/>
</dbReference>
<proteinExistence type="inferred from homology"/>
<dbReference type="Proteomes" id="UP001150925">
    <property type="component" value="Unassembled WGS sequence"/>
</dbReference>
<dbReference type="GO" id="GO:0005829">
    <property type="term" value="C:cytosol"/>
    <property type="evidence" value="ECO:0007669"/>
    <property type="project" value="GOC"/>
</dbReference>
<dbReference type="Gene3D" id="3.60.21.10">
    <property type="match status" value="1"/>
</dbReference>
<dbReference type="Pfam" id="PF12850">
    <property type="entry name" value="Metallophos_2"/>
    <property type="match status" value="1"/>
</dbReference>
<dbReference type="NCBIfam" id="TIGR00040">
    <property type="entry name" value="yfcE"/>
    <property type="match status" value="1"/>
</dbReference>